<reference evidence="2" key="2">
    <citation type="submission" date="2015-01" db="EMBL/GenBank/DDBJ databases">
        <title>Evolutionary Origins and Diversification of the Mycorrhizal Mutualists.</title>
        <authorList>
            <consortium name="DOE Joint Genome Institute"/>
            <consortium name="Mycorrhizal Genomics Consortium"/>
            <person name="Kohler A."/>
            <person name="Kuo A."/>
            <person name="Nagy L.G."/>
            <person name="Floudas D."/>
            <person name="Copeland A."/>
            <person name="Barry K.W."/>
            <person name="Cichocki N."/>
            <person name="Veneault-Fourrey C."/>
            <person name="LaButti K."/>
            <person name="Lindquist E.A."/>
            <person name="Lipzen A."/>
            <person name="Lundell T."/>
            <person name="Morin E."/>
            <person name="Murat C."/>
            <person name="Riley R."/>
            <person name="Ohm R."/>
            <person name="Sun H."/>
            <person name="Tunlid A."/>
            <person name="Henrissat B."/>
            <person name="Grigoriev I.V."/>
            <person name="Hibbett D.S."/>
            <person name="Martin F."/>
        </authorList>
    </citation>
    <scope>NUCLEOTIDE SEQUENCE [LARGE SCALE GENOMIC DNA]</scope>
    <source>
        <strain evidence="2">Marx 270</strain>
    </source>
</reference>
<keyword evidence="2" id="KW-1185">Reference proteome</keyword>
<name>A0A0C3JKZ1_PISTI</name>
<dbReference type="OrthoDB" id="2684694at2759"/>
<dbReference type="EMBL" id="KN832018">
    <property type="protein sequence ID" value="KIN98236.1"/>
    <property type="molecule type" value="Genomic_DNA"/>
</dbReference>
<dbReference type="HOGENOM" id="CLU_000288_138_6_1"/>
<gene>
    <name evidence="1" type="ORF">M404DRAFT_31596</name>
</gene>
<protein>
    <submittedName>
        <fullName evidence="1">Uncharacterized protein</fullName>
    </submittedName>
</protein>
<organism evidence="1 2">
    <name type="scientific">Pisolithus tinctorius Marx 270</name>
    <dbReference type="NCBI Taxonomy" id="870435"/>
    <lineage>
        <taxon>Eukaryota</taxon>
        <taxon>Fungi</taxon>
        <taxon>Dikarya</taxon>
        <taxon>Basidiomycota</taxon>
        <taxon>Agaricomycotina</taxon>
        <taxon>Agaricomycetes</taxon>
        <taxon>Agaricomycetidae</taxon>
        <taxon>Boletales</taxon>
        <taxon>Sclerodermatineae</taxon>
        <taxon>Pisolithaceae</taxon>
        <taxon>Pisolithus</taxon>
    </lineage>
</organism>
<dbReference type="InParanoid" id="A0A0C3JKZ1"/>
<dbReference type="Proteomes" id="UP000054217">
    <property type="component" value="Unassembled WGS sequence"/>
</dbReference>
<reference evidence="1 2" key="1">
    <citation type="submission" date="2014-04" db="EMBL/GenBank/DDBJ databases">
        <authorList>
            <consortium name="DOE Joint Genome Institute"/>
            <person name="Kuo A."/>
            <person name="Kohler A."/>
            <person name="Costa M.D."/>
            <person name="Nagy L.G."/>
            <person name="Floudas D."/>
            <person name="Copeland A."/>
            <person name="Barry K.W."/>
            <person name="Cichocki N."/>
            <person name="Veneault-Fourrey C."/>
            <person name="LaButti K."/>
            <person name="Lindquist E.A."/>
            <person name="Lipzen A."/>
            <person name="Lundell T."/>
            <person name="Morin E."/>
            <person name="Murat C."/>
            <person name="Sun H."/>
            <person name="Tunlid A."/>
            <person name="Henrissat B."/>
            <person name="Grigoriev I.V."/>
            <person name="Hibbett D.S."/>
            <person name="Martin F."/>
            <person name="Nordberg H.P."/>
            <person name="Cantor M.N."/>
            <person name="Hua S.X."/>
        </authorList>
    </citation>
    <scope>NUCLEOTIDE SEQUENCE [LARGE SCALE GENOMIC DNA]</scope>
    <source>
        <strain evidence="1 2">Marx 270</strain>
    </source>
</reference>
<evidence type="ECO:0000313" key="1">
    <source>
        <dbReference type="EMBL" id="KIN98236.1"/>
    </source>
</evidence>
<evidence type="ECO:0000313" key="2">
    <source>
        <dbReference type="Proteomes" id="UP000054217"/>
    </source>
</evidence>
<proteinExistence type="predicted"/>
<dbReference type="AlphaFoldDB" id="A0A0C3JKZ1"/>
<sequence length="142" mass="16061">MKSFKNPYNENEELYRARVLGLGNVEFTTADDLPLHEAKKFVFVNPWIYHIRGPISGVTWGDDSESDTNYDSDEVASLPTVPVALLDNYTRALEMIVRLGQPFNALLLVQQSNGMYKRVAAGNEIVTLGLRTSPPRTFRRRS</sequence>
<accession>A0A0C3JKZ1</accession>